<dbReference type="Gene3D" id="3.40.50.1390">
    <property type="entry name" value="Resolvase, N-terminal catalytic domain"/>
    <property type="match status" value="1"/>
</dbReference>
<evidence type="ECO:0000256" key="6">
    <source>
        <dbReference type="PROSITE-ProRule" id="PRU10137"/>
    </source>
</evidence>
<keyword evidence="9" id="KW-1185">Reference proteome</keyword>
<comment type="caution">
    <text evidence="8">The sequence shown here is derived from an EMBL/GenBank/DDBJ whole genome shotgun (WGS) entry which is preliminary data.</text>
</comment>
<dbReference type="PANTHER" id="PTHR30461:SF26">
    <property type="entry name" value="RESOLVASE HOMOLOG YNEB"/>
    <property type="match status" value="1"/>
</dbReference>
<evidence type="ECO:0000256" key="2">
    <source>
        <dbReference type="ARBA" id="ARBA00022908"/>
    </source>
</evidence>
<evidence type="ECO:0000313" key="8">
    <source>
        <dbReference type="EMBL" id="OMP68692.1"/>
    </source>
</evidence>
<sequence length="199" mass="22654">MKLGYARVSTIGQDLETQIERLELAGVKKDQLFIEKVTGTKMAAREQIKALQKHVRPGDHIYVTKIDRLARSILDLNKIVSELMEKGISITFIDHNMTFNADAKDDPFQMLLFNTLGSFAQFERDMIVSRTGEGRKRAMKNGKKMGRKGQPEQNVKQAIKLFETREDKGMTISDISKLTGVPRSTIYAEYKKMKEALIN</sequence>
<evidence type="ECO:0000256" key="5">
    <source>
        <dbReference type="PIRSR" id="PIRSR606118-50"/>
    </source>
</evidence>
<organism evidence="8 9">
    <name type="scientific">Domibacillus epiphyticus</name>
    <dbReference type="NCBI Taxonomy" id="1714355"/>
    <lineage>
        <taxon>Bacteria</taxon>
        <taxon>Bacillati</taxon>
        <taxon>Bacillota</taxon>
        <taxon>Bacilli</taxon>
        <taxon>Bacillales</taxon>
        <taxon>Bacillaceae</taxon>
        <taxon>Domibacillus</taxon>
    </lineage>
</organism>
<dbReference type="Pfam" id="PF00239">
    <property type="entry name" value="Resolvase"/>
    <property type="match status" value="1"/>
</dbReference>
<dbReference type="EMBL" id="MSFI01000001">
    <property type="protein sequence ID" value="OMP68692.1"/>
    <property type="molecule type" value="Genomic_DNA"/>
</dbReference>
<feature type="active site" description="O-(5'-phospho-DNA)-serine intermediate" evidence="5 6">
    <location>
        <position position="9"/>
    </location>
</feature>
<dbReference type="InterPro" id="IPR006118">
    <property type="entry name" value="Recombinase_CS"/>
</dbReference>
<dbReference type="AlphaFoldDB" id="A0A1V2ACW6"/>
<dbReference type="Proteomes" id="UP000188613">
    <property type="component" value="Unassembled WGS sequence"/>
</dbReference>
<dbReference type="GO" id="GO:0015074">
    <property type="term" value="P:DNA integration"/>
    <property type="evidence" value="ECO:0007669"/>
    <property type="project" value="UniProtKB-KW"/>
</dbReference>
<feature type="domain" description="Resolvase/invertase-type recombinase catalytic" evidence="7">
    <location>
        <begin position="1"/>
        <end position="142"/>
    </location>
</feature>
<dbReference type="InterPro" id="IPR050639">
    <property type="entry name" value="SSR_resolvase"/>
</dbReference>
<keyword evidence="3" id="KW-0238">DNA-binding</keyword>
<dbReference type="InterPro" id="IPR006119">
    <property type="entry name" value="Resolv_N"/>
</dbReference>
<dbReference type="RefSeq" id="WP_076763205.1">
    <property type="nucleotide sequence ID" value="NZ_MSFI01000001.1"/>
</dbReference>
<dbReference type="STRING" id="1714355.BTO28_01190"/>
<evidence type="ECO:0000259" key="7">
    <source>
        <dbReference type="PROSITE" id="PS51736"/>
    </source>
</evidence>
<gene>
    <name evidence="8" type="ORF">BTO28_01190</name>
</gene>
<keyword evidence="4" id="KW-0233">DNA recombination</keyword>
<proteinExistence type="inferred from homology"/>
<dbReference type="PROSITE" id="PS00397">
    <property type="entry name" value="RECOMBINASES_1"/>
    <property type="match status" value="1"/>
</dbReference>
<dbReference type="GO" id="GO:0003677">
    <property type="term" value="F:DNA binding"/>
    <property type="evidence" value="ECO:0007669"/>
    <property type="project" value="UniProtKB-KW"/>
</dbReference>
<dbReference type="GO" id="GO:0000150">
    <property type="term" value="F:DNA strand exchange activity"/>
    <property type="evidence" value="ECO:0007669"/>
    <property type="project" value="InterPro"/>
</dbReference>
<dbReference type="SUPFAM" id="SSF53041">
    <property type="entry name" value="Resolvase-like"/>
    <property type="match status" value="1"/>
</dbReference>
<accession>A0A1V2ACW6</accession>
<evidence type="ECO:0000256" key="4">
    <source>
        <dbReference type="ARBA" id="ARBA00023172"/>
    </source>
</evidence>
<dbReference type="InterPro" id="IPR036162">
    <property type="entry name" value="Resolvase-like_N_sf"/>
</dbReference>
<name>A0A1V2ACW6_9BACI</name>
<evidence type="ECO:0000256" key="3">
    <source>
        <dbReference type="ARBA" id="ARBA00023125"/>
    </source>
</evidence>
<dbReference type="SMART" id="SM00857">
    <property type="entry name" value="Resolvase"/>
    <property type="match status" value="1"/>
</dbReference>
<evidence type="ECO:0000313" key="9">
    <source>
        <dbReference type="Proteomes" id="UP000188613"/>
    </source>
</evidence>
<reference evidence="8 9" key="1">
    <citation type="submission" date="2016-12" db="EMBL/GenBank/DDBJ databases">
        <title>Domibacillus sp. SAB 38T whole genome sequencing.</title>
        <authorList>
            <person name="Verma A."/>
            <person name="Ojha A.K."/>
            <person name="Krishnamurthi S."/>
        </authorList>
    </citation>
    <scope>NUCLEOTIDE SEQUENCE [LARGE SCALE GENOMIC DNA]</scope>
    <source>
        <strain evidence="8 9">SAB 38</strain>
    </source>
</reference>
<protein>
    <submittedName>
        <fullName evidence="8">Resolvase</fullName>
    </submittedName>
</protein>
<dbReference type="PROSITE" id="PS51736">
    <property type="entry name" value="RECOMBINASES_3"/>
    <property type="match status" value="1"/>
</dbReference>
<dbReference type="CDD" id="cd03768">
    <property type="entry name" value="SR_ResInv"/>
    <property type="match status" value="1"/>
</dbReference>
<dbReference type="OrthoDB" id="9797501at2"/>
<evidence type="ECO:0000256" key="1">
    <source>
        <dbReference type="ARBA" id="ARBA00009913"/>
    </source>
</evidence>
<dbReference type="Gene3D" id="1.10.10.60">
    <property type="entry name" value="Homeodomain-like"/>
    <property type="match status" value="1"/>
</dbReference>
<comment type="similarity">
    <text evidence="1">Belongs to the site-specific recombinase resolvase family.</text>
</comment>
<dbReference type="PANTHER" id="PTHR30461">
    <property type="entry name" value="DNA-INVERTASE FROM LAMBDOID PROPHAGE"/>
    <property type="match status" value="1"/>
</dbReference>
<keyword evidence="2" id="KW-0229">DNA integration</keyword>